<dbReference type="Pfam" id="PF00542">
    <property type="entry name" value="Ribosomal_L12"/>
    <property type="match status" value="1"/>
</dbReference>
<keyword evidence="2 6" id="KW-0689">Ribosomal protein</keyword>
<evidence type="ECO:0000259" key="4">
    <source>
        <dbReference type="Pfam" id="PF00542"/>
    </source>
</evidence>
<feature type="domain" description="Large ribosomal subunit protein bL12 oligomerization" evidence="5">
    <location>
        <begin position="48"/>
        <end position="93"/>
    </location>
</feature>
<reference evidence="6 7" key="1">
    <citation type="submission" date="2019-08" db="EMBL/GenBank/DDBJ databases">
        <authorList>
            <person name="Alioto T."/>
            <person name="Alioto T."/>
            <person name="Gomez Garrido J."/>
        </authorList>
    </citation>
    <scope>NUCLEOTIDE SEQUENCE [LARGE SCALE GENOMIC DNA]</scope>
</reference>
<sequence length="176" mass="19322">MLLNNTLRLVGRHLQPVSKKTLRMYSAAAAQPFTIPEPNGSVLTSSPKLEKLYTEITALTMVEVAEFTELLKVRLNLKDVPMGAMVAAPVAAGQEDEEEVVTTVKTSFTVKLMKFDEKQKVALIKEVKNVLEGMNLVQAKKFVESAPTVIKSDIGKDEAEKLKEAFTKVGAECVID</sequence>
<dbReference type="PANTHER" id="PTHR45987:SF4">
    <property type="entry name" value="LARGE RIBOSOMAL SUBUNIT PROTEIN BL12M"/>
    <property type="match status" value="1"/>
</dbReference>
<comment type="similarity">
    <text evidence="1">Belongs to the bacterial ribosomal protein bL12 family.</text>
</comment>
<dbReference type="InterPro" id="IPR014719">
    <property type="entry name" value="Ribosomal_bL12_C/ClpS-like"/>
</dbReference>
<keyword evidence="3" id="KW-0687">Ribonucleoprotein</keyword>
<dbReference type="SUPFAM" id="SSF48300">
    <property type="entry name" value="Ribosomal protein L7/12, oligomerisation (N-terminal) domain"/>
    <property type="match status" value="1"/>
</dbReference>
<dbReference type="InterPro" id="IPR008932">
    <property type="entry name" value="Ribosomal_bL12_oligo"/>
</dbReference>
<name>A0A5E4NCX6_9HEMI</name>
<dbReference type="GO" id="GO:0003729">
    <property type="term" value="F:mRNA binding"/>
    <property type="evidence" value="ECO:0007669"/>
    <property type="project" value="TreeGrafter"/>
</dbReference>
<gene>
    <name evidence="6" type="ORF">CINCED_3A003359</name>
</gene>
<evidence type="ECO:0000256" key="2">
    <source>
        <dbReference type="ARBA" id="ARBA00022980"/>
    </source>
</evidence>
<dbReference type="GO" id="GO:0006412">
    <property type="term" value="P:translation"/>
    <property type="evidence" value="ECO:0007669"/>
    <property type="project" value="InterPro"/>
</dbReference>
<organism evidence="6 7">
    <name type="scientific">Cinara cedri</name>
    <dbReference type="NCBI Taxonomy" id="506608"/>
    <lineage>
        <taxon>Eukaryota</taxon>
        <taxon>Metazoa</taxon>
        <taxon>Ecdysozoa</taxon>
        <taxon>Arthropoda</taxon>
        <taxon>Hexapoda</taxon>
        <taxon>Insecta</taxon>
        <taxon>Pterygota</taxon>
        <taxon>Neoptera</taxon>
        <taxon>Paraneoptera</taxon>
        <taxon>Hemiptera</taxon>
        <taxon>Sternorrhyncha</taxon>
        <taxon>Aphidomorpha</taxon>
        <taxon>Aphidoidea</taxon>
        <taxon>Aphididae</taxon>
        <taxon>Lachninae</taxon>
        <taxon>Cinara</taxon>
    </lineage>
</organism>
<dbReference type="PANTHER" id="PTHR45987">
    <property type="entry name" value="39S RIBOSOMAL PROTEIN L12"/>
    <property type="match status" value="1"/>
</dbReference>
<dbReference type="Proteomes" id="UP000325440">
    <property type="component" value="Unassembled WGS sequence"/>
</dbReference>
<evidence type="ECO:0000313" key="6">
    <source>
        <dbReference type="EMBL" id="VVC41538.1"/>
    </source>
</evidence>
<evidence type="ECO:0000256" key="3">
    <source>
        <dbReference type="ARBA" id="ARBA00023274"/>
    </source>
</evidence>
<dbReference type="InterPro" id="IPR036235">
    <property type="entry name" value="Ribosomal_bL12_oligo_N_sf"/>
</dbReference>
<keyword evidence="7" id="KW-1185">Reference proteome</keyword>
<dbReference type="AlphaFoldDB" id="A0A5E4NCX6"/>
<dbReference type="EMBL" id="CABPRJ010001920">
    <property type="protein sequence ID" value="VVC41538.1"/>
    <property type="molecule type" value="Genomic_DNA"/>
</dbReference>
<dbReference type="OrthoDB" id="250175at2759"/>
<protein>
    <submittedName>
        <fullName evidence="6">Ribosomal protein L7/L12,Ribosomal protein L7/L12, C-terminal,Ribosomal protein L7/L12</fullName>
    </submittedName>
</protein>
<evidence type="ECO:0000259" key="5">
    <source>
        <dbReference type="Pfam" id="PF16320"/>
    </source>
</evidence>
<proteinExistence type="inferred from homology"/>
<dbReference type="SUPFAM" id="SSF54736">
    <property type="entry name" value="ClpS-like"/>
    <property type="match status" value="1"/>
</dbReference>
<accession>A0A5E4NCX6</accession>
<dbReference type="GO" id="GO:0005762">
    <property type="term" value="C:mitochondrial large ribosomal subunit"/>
    <property type="evidence" value="ECO:0007669"/>
    <property type="project" value="TreeGrafter"/>
</dbReference>
<evidence type="ECO:0000256" key="1">
    <source>
        <dbReference type="ARBA" id="ARBA00007197"/>
    </source>
</evidence>
<dbReference type="InterPro" id="IPR000206">
    <property type="entry name" value="Ribosomal_bL12"/>
</dbReference>
<dbReference type="FunFam" id="3.30.1390.10:FF:000001">
    <property type="entry name" value="50S ribosomal protein L7/L12"/>
    <property type="match status" value="1"/>
</dbReference>
<evidence type="ECO:0000313" key="7">
    <source>
        <dbReference type="Proteomes" id="UP000325440"/>
    </source>
</evidence>
<dbReference type="Gene3D" id="3.30.1390.10">
    <property type="match status" value="1"/>
</dbReference>
<feature type="domain" description="Large ribosomal subunit protein bL12 C-terminal" evidence="4">
    <location>
        <begin position="108"/>
        <end position="175"/>
    </location>
</feature>
<dbReference type="GO" id="GO:0003735">
    <property type="term" value="F:structural constituent of ribosome"/>
    <property type="evidence" value="ECO:0007669"/>
    <property type="project" value="InterPro"/>
</dbReference>
<dbReference type="Pfam" id="PF16320">
    <property type="entry name" value="Ribosomal_L12_N"/>
    <property type="match status" value="1"/>
</dbReference>
<dbReference type="InterPro" id="IPR013823">
    <property type="entry name" value="Ribosomal_bL12_C"/>
</dbReference>